<name>F0YRV9_AURAN</name>
<accession>F0YRV9</accession>
<evidence type="ECO:0000313" key="3">
    <source>
        <dbReference type="Proteomes" id="UP000002729"/>
    </source>
</evidence>
<dbReference type="Gene3D" id="3.40.50.1820">
    <property type="entry name" value="alpha/beta hydrolase"/>
    <property type="match status" value="1"/>
</dbReference>
<protein>
    <recommendedName>
        <fullName evidence="4">Serine aminopeptidase S33 domain-containing protein</fullName>
    </recommendedName>
</protein>
<dbReference type="GeneID" id="20227273"/>
<dbReference type="AlphaFoldDB" id="F0YRV9"/>
<reference evidence="2 3" key="1">
    <citation type="journal article" date="2011" name="Proc. Natl. Acad. Sci. U.S.A.">
        <title>Niche of harmful alga Aureococcus anophagefferens revealed through ecogenomics.</title>
        <authorList>
            <person name="Gobler C.J."/>
            <person name="Berry D.L."/>
            <person name="Dyhrman S.T."/>
            <person name="Wilhelm S.W."/>
            <person name="Salamov A."/>
            <person name="Lobanov A.V."/>
            <person name="Zhang Y."/>
            <person name="Collier J.L."/>
            <person name="Wurch L.L."/>
            <person name="Kustka A.B."/>
            <person name="Dill B.D."/>
            <person name="Shah M."/>
            <person name="VerBerkmoes N.C."/>
            <person name="Kuo A."/>
            <person name="Terry A."/>
            <person name="Pangilinan J."/>
            <person name="Lindquist E.A."/>
            <person name="Lucas S."/>
            <person name="Paulsen I.T."/>
            <person name="Hattenrath-Lehmann T.K."/>
            <person name="Talmage S.C."/>
            <person name="Walker E.A."/>
            <person name="Koch F."/>
            <person name="Burson A.M."/>
            <person name="Marcoval M.A."/>
            <person name="Tang Y.Z."/>
            <person name="Lecleir G.R."/>
            <person name="Coyne K.J."/>
            <person name="Berg G.M."/>
            <person name="Bertrand E.M."/>
            <person name="Saito M.A."/>
            <person name="Gladyshev V.N."/>
            <person name="Grigoriev I.V."/>
        </authorList>
    </citation>
    <scope>NUCLEOTIDE SEQUENCE [LARGE SCALE GENOMIC DNA]</scope>
    <source>
        <strain evidence="3">CCMP 1984</strain>
    </source>
</reference>
<feature type="region of interest" description="Disordered" evidence="1">
    <location>
        <begin position="1"/>
        <end position="20"/>
    </location>
</feature>
<dbReference type="SUPFAM" id="SSF53474">
    <property type="entry name" value="alpha/beta-Hydrolases"/>
    <property type="match status" value="1"/>
</dbReference>
<dbReference type="KEGG" id="aaf:AURANDRAFT_69150"/>
<dbReference type="Proteomes" id="UP000002729">
    <property type="component" value="Unassembled WGS sequence"/>
</dbReference>
<sequence>MGAFAPPAAWNKPKAKPPAVDPAVREAPLRALLALGLEKLATAGCDDRCYAATTPGRPLCVLVPGGGSGPTDAGLWSTLDFAVADPEAGAVCHYAALALARGWSVCVAPPASGSAEDADTIDAAVKAARRAGDAPVVAVVAHSLGGAAAAAWLRRRDL</sequence>
<dbReference type="InParanoid" id="F0YRV9"/>
<evidence type="ECO:0000313" key="2">
    <source>
        <dbReference type="EMBL" id="EGB02150.1"/>
    </source>
</evidence>
<keyword evidence="3" id="KW-1185">Reference proteome</keyword>
<dbReference type="InterPro" id="IPR029058">
    <property type="entry name" value="AB_hydrolase_fold"/>
</dbReference>
<feature type="non-terminal residue" evidence="2">
    <location>
        <position position="158"/>
    </location>
</feature>
<dbReference type="RefSeq" id="XP_009043150.1">
    <property type="nucleotide sequence ID" value="XM_009044902.1"/>
</dbReference>
<evidence type="ECO:0000256" key="1">
    <source>
        <dbReference type="SAM" id="MobiDB-lite"/>
    </source>
</evidence>
<organism evidence="3">
    <name type="scientific">Aureococcus anophagefferens</name>
    <name type="common">Harmful bloom alga</name>
    <dbReference type="NCBI Taxonomy" id="44056"/>
    <lineage>
        <taxon>Eukaryota</taxon>
        <taxon>Sar</taxon>
        <taxon>Stramenopiles</taxon>
        <taxon>Ochrophyta</taxon>
        <taxon>Pelagophyceae</taxon>
        <taxon>Pelagomonadales</taxon>
        <taxon>Pelagomonadaceae</taxon>
        <taxon>Aureococcus</taxon>
    </lineage>
</organism>
<evidence type="ECO:0008006" key="4">
    <source>
        <dbReference type="Google" id="ProtNLM"/>
    </source>
</evidence>
<proteinExistence type="predicted"/>
<dbReference type="EMBL" id="GL833765">
    <property type="protein sequence ID" value="EGB02150.1"/>
    <property type="molecule type" value="Genomic_DNA"/>
</dbReference>
<gene>
    <name evidence="2" type="ORF">AURANDRAFT_69150</name>
</gene>